<dbReference type="SUPFAM" id="SSF53067">
    <property type="entry name" value="Actin-like ATPase domain"/>
    <property type="match status" value="2"/>
</dbReference>
<dbReference type="PANTHER" id="PTHR32329:SF4">
    <property type="entry name" value="ACTIVATOR OF 2-HYDROXYACYL-COA DEHYDRATASE"/>
    <property type="match status" value="1"/>
</dbReference>
<feature type="domain" description="ATPase BadF/BadG/BcrA/BcrD type" evidence="1">
    <location>
        <begin position="345"/>
        <end position="599"/>
    </location>
</feature>
<dbReference type="InterPro" id="IPR043129">
    <property type="entry name" value="ATPase_NBD"/>
</dbReference>
<dbReference type="PANTHER" id="PTHR32329">
    <property type="entry name" value="BIFUNCTIONAL PROTEIN [INCLUDES 2-HYDROXYACYL-COA DEHYDRATASE (N-TER) AND ITS ACTIVATOR DOMAIN (C_TERM)-RELATED"/>
    <property type="match status" value="1"/>
</dbReference>
<dbReference type="InterPro" id="IPR002731">
    <property type="entry name" value="ATPase_BadF"/>
</dbReference>
<proteinExistence type="predicted"/>
<gene>
    <name evidence="2" type="ORF">HXK24_06085</name>
</gene>
<sequence length="627" mass="67469">MISPKFELVENGAELAPNVPLDLSQAHLMLGIDVGSTTVKLSVIDEDGTLVYANYERHHTDVRATARSLFVKAQKHIGETPMYAAITGSGGMLLAQWLDLEFVQEVIASKRAVETLIPQTDVAIELGGEDAKIIYFDNGIEQRMNGTCAGGTGAFIDQMASLLKTDATGLNELAKDVKQIYPIASRCGVFAKSDVQPLLNEGAAPADIAASIFQAVANQTVSGLACGHPIRGYVAFLGGPLQYLSELRRRFYITLNLDDEHIVLPKNAHLFVATGAALAGESDRPITFTQVMEALDNLKDIQGSEVARLDPLFATQQDFDDFKARHDQEVVPKGQLANYHGRVFIGIDAGSTTMKAAVVGEKGELLYTWYDNNNGDILGTARKIMDSIYDEMPSDCIIGHVTTTGYGEGILIEALRADSGEIETVAHLRGAKAFVPDVDFILDIGGQDMKCLQVKDGVIEHIMLNEACSAGCGSFIASFADSMKMDVREFATAATKATLPVDLGSRCTVFMNSRVKQAQKEGATIGDVAAGLSYSVIKNALFKVIKLRDFSEIGEHCIVQGGTFMSDATLRAFELLTGRDVIRPDIAGVMGAYGAALLARDRAGIDGVSTLLDRESIDNLQVKLTNT</sequence>
<dbReference type="CDD" id="cd24034">
    <property type="entry name" value="ASKHA_NBD_O66634-like_rpt1"/>
    <property type="match status" value="1"/>
</dbReference>
<evidence type="ECO:0000313" key="2">
    <source>
        <dbReference type="EMBL" id="MBF4803364.1"/>
    </source>
</evidence>
<reference evidence="2" key="1">
    <citation type="submission" date="2020-04" db="EMBL/GenBank/DDBJ databases">
        <title>Deep metagenomics examines the oral microbiome during advanced dental caries in children, revealing novel taxa and co-occurrences with host molecules.</title>
        <authorList>
            <person name="Baker J.L."/>
            <person name="Morton J.T."/>
            <person name="Dinis M."/>
            <person name="Alvarez R."/>
            <person name="Tran N.C."/>
            <person name="Knight R."/>
            <person name="Edlund A."/>
        </authorList>
    </citation>
    <scope>NUCLEOTIDE SEQUENCE</scope>
    <source>
        <strain evidence="2">JCVI_3_bin.11</strain>
    </source>
</reference>
<feature type="domain" description="ATPase BadF/BadG/BcrA/BcrD type" evidence="1">
    <location>
        <begin position="30"/>
        <end position="279"/>
    </location>
</feature>
<dbReference type="EMBL" id="JABZGU010000184">
    <property type="protein sequence ID" value="MBF4803364.1"/>
    <property type="molecule type" value="Genomic_DNA"/>
</dbReference>
<organism evidence="2 3">
    <name type="scientific">Lancefieldella parvula</name>
    <dbReference type="NCBI Taxonomy" id="1382"/>
    <lineage>
        <taxon>Bacteria</taxon>
        <taxon>Bacillati</taxon>
        <taxon>Actinomycetota</taxon>
        <taxon>Coriobacteriia</taxon>
        <taxon>Coriobacteriales</taxon>
        <taxon>Atopobiaceae</taxon>
        <taxon>Lancefieldella</taxon>
    </lineage>
</organism>
<dbReference type="InterPro" id="IPR051805">
    <property type="entry name" value="Dehydratase_Activator_Redct"/>
</dbReference>
<dbReference type="CDD" id="cd24035">
    <property type="entry name" value="ASKHA_NBD_O66634-like_rpt2"/>
    <property type="match status" value="1"/>
</dbReference>
<evidence type="ECO:0000313" key="3">
    <source>
        <dbReference type="Proteomes" id="UP000787322"/>
    </source>
</evidence>
<name>A0A9D5X4B4_9ACTN</name>
<comment type="caution">
    <text evidence="2">The sequence shown here is derived from an EMBL/GenBank/DDBJ whole genome shotgun (WGS) entry which is preliminary data.</text>
</comment>
<dbReference type="AlphaFoldDB" id="A0A9D5X4B4"/>
<feature type="non-terminal residue" evidence="2">
    <location>
        <position position="627"/>
    </location>
</feature>
<evidence type="ECO:0000259" key="1">
    <source>
        <dbReference type="Pfam" id="PF01869"/>
    </source>
</evidence>
<dbReference type="Gene3D" id="3.30.420.40">
    <property type="match status" value="4"/>
</dbReference>
<dbReference type="Pfam" id="PF01869">
    <property type="entry name" value="BcrAD_BadFG"/>
    <property type="match status" value="2"/>
</dbReference>
<protein>
    <submittedName>
        <fullName evidence="2">CoA activase</fullName>
    </submittedName>
</protein>
<dbReference type="Proteomes" id="UP000787322">
    <property type="component" value="Unassembled WGS sequence"/>
</dbReference>
<accession>A0A9D5X4B4</accession>